<feature type="transmembrane region" description="Helical" evidence="1">
    <location>
        <begin position="113"/>
        <end position="131"/>
    </location>
</feature>
<dbReference type="Proteomes" id="UP001501183">
    <property type="component" value="Unassembled WGS sequence"/>
</dbReference>
<keyword evidence="1" id="KW-0812">Transmembrane</keyword>
<keyword evidence="1" id="KW-1133">Transmembrane helix</keyword>
<keyword evidence="1" id="KW-0472">Membrane</keyword>
<dbReference type="EMBL" id="BAABFB010000047">
    <property type="protein sequence ID" value="GAA4481157.1"/>
    <property type="molecule type" value="Genomic_DNA"/>
</dbReference>
<feature type="transmembrane region" description="Helical" evidence="1">
    <location>
        <begin position="176"/>
        <end position="195"/>
    </location>
</feature>
<feature type="transmembrane region" description="Helical" evidence="1">
    <location>
        <begin position="73"/>
        <end position="92"/>
    </location>
</feature>
<evidence type="ECO:0000256" key="1">
    <source>
        <dbReference type="SAM" id="Phobius"/>
    </source>
</evidence>
<feature type="transmembrane region" description="Helical" evidence="1">
    <location>
        <begin position="20"/>
        <end position="41"/>
    </location>
</feature>
<keyword evidence="3" id="KW-1185">Reference proteome</keyword>
<evidence type="ECO:0000313" key="3">
    <source>
        <dbReference type="Proteomes" id="UP001501183"/>
    </source>
</evidence>
<accession>A0ABP8P5T7</accession>
<evidence type="ECO:0000313" key="2">
    <source>
        <dbReference type="EMBL" id="GAA4481157.1"/>
    </source>
</evidence>
<proteinExistence type="predicted"/>
<protein>
    <submittedName>
        <fullName evidence="2">Uncharacterized protein</fullName>
    </submittedName>
</protein>
<sequence>MSEPAPPLSQAPSIAVDKWIGVVAGIVAPTTVITGLCYYFGAASQRAFFAYFSLNADALGFPTAYYVLNSVEVLYPALVILFAVACGAYWILTYGRRVLHRNRRSRLARRTGWTVIAAGAVLTALAVWAVLGLDYAVPSGAMVPVALGLGAVLIAAGTEVLVALRTEGSPRFATSAELFTLLFSGATLVLALFWLTNIYATSYGVDRAEHAAQDLWAKKSVVVLETVDPVVIPPNLVKKTEHDPQPGQRFRYRYECLRALAVTDDLWVLVPARWTIENGYALIVPIDEFSRINVARRAGLVGTPAADWNAENKKWQCPEVAHR</sequence>
<comment type="caution">
    <text evidence="2">The sequence shown here is derived from an EMBL/GenBank/DDBJ whole genome shotgun (WGS) entry which is preliminary data.</text>
</comment>
<reference evidence="3" key="1">
    <citation type="journal article" date="2019" name="Int. J. Syst. Evol. Microbiol.">
        <title>The Global Catalogue of Microorganisms (GCM) 10K type strain sequencing project: providing services to taxonomists for standard genome sequencing and annotation.</title>
        <authorList>
            <consortium name="The Broad Institute Genomics Platform"/>
            <consortium name="The Broad Institute Genome Sequencing Center for Infectious Disease"/>
            <person name="Wu L."/>
            <person name="Ma J."/>
        </authorList>
    </citation>
    <scope>NUCLEOTIDE SEQUENCE [LARGE SCALE GENOMIC DNA]</scope>
    <source>
        <strain evidence="3">JCM 32206</strain>
    </source>
</reference>
<feature type="transmembrane region" description="Helical" evidence="1">
    <location>
        <begin position="48"/>
        <end position="67"/>
    </location>
</feature>
<gene>
    <name evidence="2" type="ORF">GCM10023094_28820</name>
</gene>
<organism evidence="2 3">
    <name type="scientific">Rhodococcus olei</name>
    <dbReference type="NCBI Taxonomy" id="2161675"/>
    <lineage>
        <taxon>Bacteria</taxon>
        <taxon>Bacillati</taxon>
        <taxon>Actinomycetota</taxon>
        <taxon>Actinomycetes</taxon>
        <taxon>Mycobacteriales</taxon>
        <taxon>Nocardiaceae</taxon>
        <taxon>Rhodococcus</taxon>
    </lineage>
</organism>
<name>A0ABP8P5T7_9NOCA</name>
<feature type="transmembrane region" description="Helical" evidence="1">
    <location>
        <begin position="143"/>
        <end position="164"/>
    </location>
</feature>